<proteinExistence type="predicted"/>
<comment type="caution">
    <text evidence="7">The sequence shown here is derived from an EMBL/GenBank/DDBJ whole genome shotgun (WGS) entry which is preliminary data.</text>
</comment>
<evidence type="ECO:0000313" key="8">
    <source>
        <dbReference type="Proteomes" id="UP000284322"/>
    </source>
</evidence>
<evidence type="ECO:0008006" key="9">
    <source>
        <dbReference type="Google" id="ProtNLM"/>
    </source>
</evidence>
<keyword evidence="4 6" id="KW-0472">Membrane</keyword>
<gene>
    <name evidence="7" type="ORF">D6858_00670</name>
</gene>
<evidence type="ECO:0000256" key="2">
    <source>
        <dbReference type="ARBA" id="ARBA00022692"/>
    </source>
</evidence>
<organism evidence="7 8">
    <name type="scientific">Tsuneonella suprasediminis</name>
    <dbReference type="NCBI Taxonomy" id="2306996"/>
    <lineage>
        <taxon>Bacteria</taxon>
        <taxon>Pseudomonadati</taxon>
        <taxon>Pseudomonadota</taxon>
        <taxon>Alphaproteobacteria</taxon>
        <taxon>Sphingomonadales</taxon>
        <taxon>Erythrobacteraceae</taxon>
        <taxon>Tsuneonella</taxon>
    </lineage>
</organism>
<evidence type="ECO:0000256" key="1">
    <source>
        <dbReference type="ARBA" id="ARBA00004370"/>
    </source>
</evidence>
<dbReference type="Proteomes" id="UP000284322">
    <property type="component" value="Unassembled WGS sequence"/>
</dbReference>
<dbReference type="GO" id="GO:0016020">
    <property type="term" value="C:membrane"/>
    <property type="evidence" value="ECO:0007669"/>
    <property type="project" value="UniProtKB-SubCell"/>
</dbReference>
<keyword evidence="2 6" id="KW-0812">Transmembrane</keyword>
<sequence length="316" mass="33785">MNTFSDGNRAGGSLKPVLIAVLASFVLGAAIVGYLAWKGYIGPRGVTTAPQAGVVTTAEPTATASPQKLAGVAVGDKASDAPTATTEDNTAAAKAVEKVAEQQGGLDQRIAAAEQRIAKLDLQAQAAAGNAARAEGLLIAFATRRALERGAPLGYLDEQLRLRFGDAKPNSVHTIIEFSKNPVTLDVLIARLQGLAPQLKDDSSQPFLTRMQRELSNLVVIRRETTPSPQPQKRLERARFFLESGRVDKAIREVEQLPGAAAAKDWIALAKRYERAQQALDLIETSAVRERRLLRDGDGKPVQQLGPADEKTPAVK</sequence>
<name>A0A419R6L3_9SPHN</name>
<accession>A0A419R6L3</accession>
<dbReference type="Pfam" id="PF09731">
    <property type="entry name" value="Mitofilin"/>
    <property type="match status" value="1"/>
</dbReference>
<dbReference type="AlphaFoldDB" id="A0A419R6L3"/>
<dbReference type="OrthoDB" id="7432270at2"/>
<evidence type="ECO:0000256" key="3">
    <source>
        <dbReference type="ARBA" id="ARBA00022989"/>
    </source>
</evidence>
<feature type="transmembrane region" description="Helical" evidence="6">
    <location>
        <begin position="17"/>
        <end position="37"/>
    </location>
</feature>
<feature type="region of interest" description="Disordered" evidence="5">
    <location>
        <begin position="294"/>
        <end position="316"/>
    </location>
</feature>
<keyword evidence="3 6" id="KW-1133">Transmembrane helix</keyword>
<evidence type="ECO:0000313" key="7">
    <source>
        <dbReference type="EMBL" id="RJX71330.1"/>
    </source>
</evidence>
<evidence type="ECO:0000256" key="4">
    <source>
        <dbReference type="ARBA" id="ARBA00023136"/>
    </source>
</evidence>
<comment type="subcellular location">
    <subcellularLocation>
        <location evidence="1">Membrane</location>
    </subcellularLocation>
</comment>
<evidence type="ECO:0000256" key="6">
    <source>
        <dbReference type="SAM" id="Phobius"/>
    </source>
</evidence>
<keyword evidence="8" id="KW-1185">Reference proteome</keyword>
<dbReference type="EMBL" id="RAHJ01000003">
    <property type="protein sequence ID" value="RJX71330.1"/>
    <property type="molecule type" value="Genomic_DNA"/>
</dbReference>
<dbReference type="InterPro" id="IPR019133">
    <property type="entry name" value="MIC60"/>
</dbReference>
<reference evidence="7 8" key="1">
    <citation type="submission" date="2018-09" db="EMBL/GenBank/DDBJ databases">
        <title>Altererythrobacter sp.Ery1 and Ery12, the genome sequencing of novel strains in genus Alterythrobacter.</title>
        <authorList>
            <person name="Cheng H."/>
            <person name="Wu Y.-H."/>
            <person name="Fang C."/>
            <person name="Xu X.-W."/>
        </authorList>
    </citation>
    <scope>NUCLEOTIDE SEQUENCE [LARGE SCALE GENOMIC DNA]</scope>
    <source>
        <strain evidence="7 8">Ery12</strain>
    </source>
</reference>
<evidence type="ECO:0000256" key="5">
    <source>
        <dbReference type="SAM" id="MobiDB-lite"/>
    </source>
</evidence>
<protein>
    <recommendedName>
        <fullName evidence="9">Mitochondrial inner membrane protein</fullName>
    </recommendedName>
</protein>